<evidence type="ECO:0000313" key="1">
    <source>
        <dbReference type="EMBL" id="TFZ81330.1"/>
    </source>
</evidence>
<dbReference type="Proteomes" id="UP000297890">
    <property type="component" value="Unassembled WGS sequence"/>
</dbReference>
<dbReference type="AlphaFoldDB" id="A0A4Z0F7E7"/>
<organism evidence="1 2">
    <name type="scientific">Candidatus Macondimonas diazotrophica</name>
    <dbReference type="NCBI Taxonomy" id="2305248"/>
    <lineage>
        <taxon>Bacteria</taxon>
        <taxon>Pseudomonadati</taxon>
        <taxon>Pseudomonadota</taxon>
        <taxon>Gammaproteobacteria</taxon>
        <taxon>Chromatiales</taxon>
        <taxon>Ectothiorhodospiraceae</taxon>
        <taxon>Candidatus Macondimonas</taxon>
    </lineage>
</organism>
<name>A0A4Z0F7E7_9GAMM</name>
<protein>
    <submittedName>
        <fullName evidence="1">Uncharacterized protein</fullName>
    </submittedName>
</protein>
<gene>
    <name evidence="1" type="ORF">E4680_12975</name>
</gene>
<dbReference type="InterPro" id="IPR056209">
    <property type="entry name" value="SU10_adaptor"/>
</dbReference>
<keyword evidence="2" id="KW-1185">Reference proteome</keyword>
<dbReference type="Pfam" id="PF24175">
    <property type="entry name" value="SU10_adaptor"/>
    <property type="match status" value="1"/>
</dbReference>
<dbReference type="RefSeq" id="WP_135282846.1">
    <property type="nucleotide sequence ID" value="NZ_SRIO01000028.1"/>
</dbReference>
<proteinExistence type="predicted"/>
<comment type="caution">
    <text evidence="1">The sequence shown here is derived from an EMBL/GenBank/DDBJ whole genome shotgun (WGS) entry which is preliminary data.</text>
</comment>
<reference evidence="1 2" key="1">
    <citation type="journal article" date="2019" name="ISME J.">
        <title>Candidatus Macondimonas diazotrophica, a novel gammaproteobacterial genus dominating crude-oil-contaminated coastal sediments.</title>
        <authorList>
            <person name="Karthikeyan S."/>
            <person name="Konstantinidis K."/>
        </authorList>
    </citation>
    <scope>NUCLEOTIDE SEQUENCE [LARGE SCALE GENOMIC DNA]</scope>
    <source>
        <strain evidence="1 2">KTK01</strain>
    </source>
</reference>
<accession>A0A4Z0F7E7</accession>
<sequence length="211" mass="23231">MRLATIGLVLRDASTPAVTQVKLSAGKSGYTLHTSLLAVISARYEGDARDLIRTGHAALSAYTPPSGALTFDPEMADLPPGKPVAWASDEQLDIKSGLSGIMHLRVYPEPTAEYTGTVYLRTIRKPLAPLSLDNLEASPEVPEQYHLSLLDWAAYRALRNIDSDVGNISGSKNFREPFDELVRQARRDTLRKLFAPTSWGFGRSGFVWDSW</sequence>
<dbReference type="EMBL" id="SRIO01000028">
    <property type="protein sequence ID" value="TFZ81330.1"/>
    <property type="molecule type" value="Genomic_DNA"/>
</dbReference>
<evidence type="ECO:0000313" key="2">
    <source>
        <dbReference type="Proteomes" id="UP000297890"/>
    </source>
</evidence>